<feature type="transmembrane region" description="Helical" evidence="1">
    <location>
        <begin position="6"/>
        <end position="28"/>
    </location>
</feature>
<dbReference type="Proteomes" id="UP000247150">
    <property type="component" value="Unassembled WGS sequence"/>
</dbReference>
<dbReference type="AlphaFoldDB" id="A0A2V3A3I1"/>
<organism evidence="2 3">
    <name type="scientific">Cytobacillus oceanisediminis</name>
    <dbReference type="NCBI Taxonomy" id="665099"/>
    <lineage>
        <taxon>Bacteria</taxon>
        <taxon>Bacillati</taxon>
        <taxon>Bacillota</taxon>
        <taxon>Bacilli</taxon>
        <taxon>Bacillales</taxon>
        <taxon>Bacillaceae</taxon>
        <taxon>Cytobacillus</taxon>
    </lineage>
</organism>
<proteinExistence type="predicted"/>
<evidence type="ECO:0000256" key="1">
    <source>
        <dbReference type="SAM" id="Phobius"/>
    </source>
</evidence>
<accession>A0A2V3A3I1</accession>
<protein>
    <submittedName>
        <fullName evidence="2">Uncharacterized protein</fullName>
    </submittedName>
</protein>
<dbReference type="EMBL" id="QGTW01000002">
    <property type="protein sequence ID" value="PWW31376.1"/>
    <property type="molecule type" value="Genomic_DNA"/>
</dbReference>
<keyword evidence="1" id="KW-0812">Transmembrane</keyword>
<reference evidence="2 3" key="1">
    <citation type="submission" date="2018-05" db="EMBL/GenBank/DDBJ databases">
        <title>Freshwater and sediment microbial communities from various areas in North America, analyzing microbe dynamics in response to fracking.</title>
        <authorList>
            <person name="Lamendella R."/>
        </authorList>
    </citation>
    <scope>NUCLEOTIDE SEQUENCE [LARGE SCALE GENOMIC DNA]</scope>
    <source>
        <strain evidence="2 3">15_TX</strain>
    </source>
</reference>
<dbReference type="RefSeq" id="WP_181395935.1">
    <property type="nucleotide sequence ID" value="NZ_QGTW01000002.1"/>
</dbReference>
<evidence type="ECO:0000313" key="3">
    <source>
        <dbReference type="Proteomes" id="UP000247150"/>
    </source>
</evidence>
<gene>
    <name evidence="2" type="ORF">DFO73_102373</name>
</gene>
<evidence type="ECO:0000313" key="2">
    <source>
        <dbReference type="EMBL" id="PWW31376.1"/>
    </source>
</evidence>
<keyword evidence="1" id="KW-1133">Transmembrane helix</keyword>
<comment type="caution">
    <text evidence="2">The sequence shown here is derived from an EMBL/GenBank/DDBJ whole genome shotgun (WGS) entry which is preliminary data.</text>
</comment>
<keyword evidence="1" id="KW-0472">Membrane</keyword>
<name>A0A2V3A3I1_9BACI</name>
<sequence length="58" mass="6481">MMNPGLWLLFGNAIATTVISAGIVMWILKKEYLPTIKKLEEEKDTPANPIHDGITKEV</sequence>